<name>A0A433RQP9_9BACL</name>
<comment type="caution">
    <text evidence="1">The sequence shown here is derived from an EMBL/GenBank/DDBJ whole genome shotgun (WGS) entry which is preliminary data.</text>
</comment>
<dbReference type="RefSeq" id="WP_126991587.1">
    <property type="nucleotide sequence ID" value="NZ_JTFC01000041.1"/>
</dbReference>
<reference evidence="1 2" key="1">
    <citation type="submission" date="2014-11" db="EMBL/GenBank/DDBJ databases">
        <title>Genome sequence and analysis of novel Kurthia sp.</title>
        <authorList>
            <person name="Lawson J.N."/>
            <person name="Gonzalez J.E."/>
            <person name="Rinauldi L."/>
            <person name="Xuan Z."/>
            <person name="Firman A."/>
            <person name="Shaddox L."/>
            <person name="Trudeau A."/>
            <person name="Shah S."/>
            <person name="Reiman D."/>
        </authorList>
    </citation>
    <scope>NUCLEOTIDE SEQUENCE [LARGE SCALE GENOMIC DNA]</scope>
    <source>
        <strain evidence="1 2">3B1D</strain>
    </source>
</reference>
<evidence type="ECO:0000313" key="2">
    <source>
        <dbReference type="Proteomes" id="UP000288623"/>
    </source>
</evidence>
<dbReference type="OrthoDB" id="2374547at2"/>
<organism evidence="1 2">
    <name type="scientific">Candidatus Kurthia intestinigallinarum</name>
    <dbReference type="NCBI Taxonomy" id="1562256"/>
    <lineage>
        <taxon>Bacteria</taxon>
        <taxon>Bacillati</taxon>
        <taxon>Bacillota</taxon>
        <taxon>Bacilli</taxon>
        <taxon>Bacillales</taxon>
        <taxon>Caryophanaceae</taxon>
        <taxon>Kurthia</taxon>
    </lineage>
</organism>
<evidence type="ECO:0000313" key="1">
    <source>
        <dbReference type="EMBL" id="RUS53043.1"/>
    </source>
</evidence>
<dbReference type="AlphaFoldDB" id="A0A433RQP9"/>
<accession>A0A433RQP9</accession>
<dbReference type="Proteomes" id="UP000288623">
    <property type="component" value="Unassembled WGS sequence"/>
</dbReference>
<evidence type="ECO:0008006" key="3">
    <source>
        <dbReference type="Google" id="ProtNLM"/>
    </source>
</evidence>
<dbReference type="EMBL" id="JTFC01000041">
    <property type="protein sequence ID" value="RUS53043.1"/>
    <property type="molecule type" value="Genomic_DNA"/>
</dbReference>
<proteinExistence type="predicted"/>
<dbReference type="Pfam" id="PF08741">
    <property type="entry name" value="YwhD"/>
    <property type="match status" value="1"/>
</dbReference>
<sequence length="169" mass="19095">MKKMAFTILKNDSTDGDGGFGVGVIDLNNITPIIIDCDKDEAYIDIDALHGRSQIEKKVRFSPDKAHATEEYYAYWIVWMAMELNDKGPYYHAITASEVRVAKSERRIKLGYKSLPEQVNFLDHAMKGKTIIAHMDARSKELLRAFLQQTNADYYANTPHDVLHSLGGA</sequence>
<dbReference type="InterPro" id="IPR014852">
    <property type="entry name" value="YwhD"/>
</dbReference>
<keyword evidence="2" id="KW-1185">Reference proteome</keyword>
<protein>
    <recommendedName>
        <fullName evidence="3">YwhD family protein</fullName>
    </recommendedName>
</protein>
<gene>
    <name evidence="1" type="ORF">QI30_15920</name>
</gene>